<accession>A0A7X3MN26</accession>
<sequence>MTAISIQQVPDVDAATGLAVTYVAAHAPFGAYRADRLVGAVAGQIRRRHYAFAVRNGIAVGYVGWALCSREIARKWLEHNEAPTSEQCSEGDVLVVTMVVADDAEALRRLHAYLRKRYNGRPYMGLRSSKAEKSIRQGRMGHGQGSGS</sequence>
<reference evidence="1 2" key="1">
    <citation type="submission" date="2019-12" db="EMBL/GenBank/DDBJ databases">
        <authorList>
            <person name="Yuan C.-G."/>
        </authorList>
    </citation>
    <scope>NUCLEOTIDE SEQUENCE [LARGE SCALE GENOMIC DNA]</scope>
    <source>
        <strain evidence="1 2">KCTC 23863</strain>
    </source>
</reference>
<dbReference type="RefSeq" id="WP_160882627.1">
    <property type="nucleotide sequence ID" value="NZ_WURB01000001.1"/>
</dbReference>
<dbReference type="AlphaFoldDB" id="A0A7X3MN26"/>
<dbReference type="EMBL" id="WURB01000001">
    <property type="protein sequence ID" value="MXQ10012.1"/>
    <property type="molecule type" value="Genomic_DNA"/>
</dbReference>
<gene>
    <name evidence="1" type="ORF">GR328_00775</name>
</gene>
<keyword evidence="2" id="KW-1185">Reference proteome</keyword>
<evidence type="ECO:0008006" key="3">
    <source>
        <dbReference type="Google" id="ProtNLM"/>
    </source>
</evidence>
<dbReference type="OrthoDB" id="8002235at2"/>
<evidence type="ECO:0000313" key="1">
    <source>
        <dbReference type="EMBL" id="MXQ10012.1"/>
    </source>
</evidence>
<evidence type="ECO:0000313" key="2">
    <source>
        <dbReference type="Proteomes" id="UP000436483"/>
    </source>
</evidence>
<name>A0A7X3MN26_9HYPH</name>
<protein>
    <recommendedName>
        <fullName evidence="3">Toxin-activating lysine-acyltransferase</fullName>
    </recommendedName>
</protein>
<proteinExistence type="predicted"/>
<reference evidence="1 2" key="2">
    <citation type="submission" date="2020-01" db="EMBL/GenBank/DDBJ databases">
        <title>Microvirga sp. nov., an arsenate reduction bacterium isolated from Tibet hotspring sediments.</title>
        <authorList>
            <person name="Xian W.-D."/>
            <person name="Li W.-J."/>
        </authorList>
    </citation>
    <scope>NUCLEOTIDE SEQUENCE [LARGE SCALE GENOMIC DNA]</scope>
    <source>
        <strain evidence="1 2">KCTC 23863</strain>
    </source>
</reference>
<comment type="caution">
    <text evidence="1">The sequence shown here is derived from an EMBL/GenBank/DDBJ whole genome shotgun (WGS) entry which is preliminary data.</text>
</comment>
<organism evidence="1 2">
    <name type="scientific">Microvirga makkahensis</name>
    <dbReference type="NCBI Taxonomy" id="1128670"/>
    <lineage>
        <taxon>Bacteria</taxon>
        <taxon>Pseudomonadati</taxon>
        <taxon>Pseudomonadota</taxon>
        <taxon>Alphaproteobacteria</taxon>
        <taxon>Hyphomicrobiales</taxon>
        <taxon>Methylobacteriaceae</taxon>
        <taxon>Microvirga</taxon>
    </lineage>
</organism>
<dbReference type="Proteomes" id="UP000436483">
    <property type="component" value="Unassembled WGS sequence"/>
</dbReference>